<evidence type="ECO:0000313" key="2">
    <source>
        <dbReference type="Proteomes" id="UP000004849"/>
    </source>
</evidence>
<evidence type="ECO:0000313" key="1">
    <source>
        <dbReference type="EMBL" id="EEB23382.1"/>
    </source>
</evidence>
<reference evidence="1 2" key="2">
    <citation type="submission" date="2008-10" db="EMBL/GenBank/DDBJ databases">
        <authorList>
            <person name="Fulton L."/>
            <person name="Clifton S."/>
            <person name="Fulton B."/>
            <person name="Xu J."/>
            <person name="Minx P."/>
            <person name="Pepin K.H."/>
            <person name="Johnson M."/>
            <person name="Thiruvilangam P."/>
            <person name="Bhonagiri V."/>
            <person name="Nash W.E."/>
            <person name="Mardis E.R."/>
            <person name="Wilson R.K."/>
        </authorList>
    </citation>
    <scope>NUCLEOTIDE SEQUENCE [LARGE SCALE GENOMIC DNA]</scope>
    <source>
        <strain evidence="1 2">DSM 17855</strain>
    </source>
</reference>
<dbReference type="EMBL" id="ABWZ01000075">
    <property type="protein sequence ID" value="EEB23382.1"/>
    <property type="molecule type" value="Genomic_DNA"/>
</dbReference>
<organism evidence="1 2">
    <name type="scientific">Phocaeicola dorei DSM 17855</name>
    <dbReference type="NCBI Taxonomy" id="483217"/>
    <lineage>
        <taxon>Bacteria</taxon>
        <taxon>Pseudomonadati</taxon>
        <taxon>Bacteroidota</taxon>
        <taxon>Bacteroidia</taxon>
        <taxon>Bacteroidales</taxon>
        <taxon>Bacteroidaceae</taxon>
        <taxon>Phocaeicola</taxon>
    </lineage>
</organism>
<sequence length="67" mass="7823">MLQAIKAEALMTCIPVSQHTRFMSVQQTCKHFTAHPYCFNLSSYLFIYNTSFLLQPISIIFFQSAQW</sequence>
<protein>
    <submittedName>
        <fullName evidence="1">Uncharacterized protein</fullName>
    </submittedName>
</protein>
<gene>
    <name evidence="1" type="ORF">BACDOR_03833</name>
</gene>
<dbReference type="HOGENOM" id="CLU_205041_0_0_10"/>
<accession>B6W3E2</accession>
<name>B6W3E2_9BACT</name>
<dbReference type="AlphaFoldDB" id="B6W3E2"/>
<proteinExistence type="predicted"/>
<reference evidence="1 2" key="1">
    <citation type="submission" date="2008-10" db="EMBL/GenBank/DDBJ databases">
        <title>Draft genome sequence of Bacteroides dorei (DSM 17855).</title>
        <authorList>
            <person name="Sudarsanam P."/>
            <person name="Ley R."/>
            <person name="Guruge J."/>
            <person name="Turnbaugh P.J."/>
            <person name="Mahowald M."/>
            <person name="Liep D."/>
            <person name="Gordon J."/>
        </authorList>
    </citation>
    <scope>NUCLEOTIDE SEQUENCE [LARGE SCALE GENOMIC DNA]</scope>
    <source>
        <strain evidence="1 2">DSM 17855</strain>
    </source>
</reference>
<dbReference type="Proteomes" id="UP000004849">
    <property type="component" value="Unassembled WGS sequence"/>
</dbReference>